<name>A0ABU8P0P0_9CORY</name>
<protein>
    <recommendedName>
        <fullName evidence="5">Cardiolipin synthase N-terminal domain-containing protein</fullName>
    </recommendedName>
</protein>
<accession>A0ABU8P0P0</accession>
<evidence type="ECO:0000256" key="1">
    <source>
        <dbReference type="SAM" id="MobiDB-lite"/>
    </source>
</evidence>
<keyword evidence="2" id="KW-0472">Membrane</keyword>
<keyword evidence="2" id="KW-1133">Transmembrane helix</keyword>
<evidence type="ECO:0000313" key="4">
    <source>
        <dbReference type="Proteomes" id="UP001359781"/>
    </source>
</evidence>
<comment type="caution">
    <text evidence="3">The sequence shown here is derived from an EMBL/GenBank/DDBJ whole genome shotgun (WGS) entry which is preliminary data.</text>
</comment>
<keyword evidence="2" id="KW-0812">Transmembrane</keyword>
<dbReference type="EMBL" id="JBAHVJ010000012">
    <property type="protein sequence ID" value="MEJ4100818.1"/>
    <property type="molecule type" value="Genomic_DNA"/>
</dbReference>
<evidence type="ECO:0000313" key="3">
    <source>
        <dbReference type="EMBL" id="MEJ4100818.1"/>
    </source>
</evidence>
<feature type="transmembrane region" description="Helical" evidence="2">
    <location>
        <begin position="53"/>
        <end position="74"/>
    </location>
</feature>
<keyword evidence="4" id="KW-1185">Reference proteome</keyword>
<feature type="region of interest" description="Disordered" evidence="1">
    <location>
        <begin position="82"/>
        <end position="102"/>
    </location>
</feature>
<feature type="transmembrane region" description="Helical" evidence="2">
    <location>
        <begin position="20"/>
        <end position="41"/>
    </location>
</feature>
<dbReference type="Proteomes" id="UP001359781">
    <property type="component" value="Unassembled WGS sequence"/>
</dbReference>
<dbReference type="RefSeq" id="WP_337890974.1">
    <property type="nucleotide sequence ID" value="NZ_JBAHVI010000011.1"/>
</dbReference>
<evidence type="ECO:0000256" key="2">
    <source>
        <dbReference type="SAM" id="Phobius"/>
    </source>
</evidence>
<organism evidence="3 4">
    <name type="scientific">Corynebacterium mastitidis</name>
    <dbReference type="NCBI Taxonomy" id="161890"/>
    <lineage>
        <taxon>Bacteria</taxon>
        <taxon>Bacillati</taxon>
        <taxon>Actinomycetota</taxon>
        <taxon>Actinomycetes</taxon>
        <taxon>Mycobacteriales</taxon>
        <taxon>Corynebacteriaceae</taxon>
        <taxon>Corynebacterium</taxon>
    </lineage>
</organism>
<evidence type="ECO:0008006" key="5">
    <source>
        <dbReference type="Google" id="ProtNLM"/>
    </source>
</evidence>
<reference evidence="3 4" key="1">
    <citation type="submission" date="2024-02" db="EMBL/GenBank/DDBJ databases">
        <title>Whole genome sequencing and characterization of Corynebacterium isolated from the ocular surface of dry eye disease sufferers.</title>
        <authorList>
            <person name="Naqvi M."/>
        </authorList>
    </citation>
    <scope>NUCLEOTIDE SEQUENCE [LARGE SCALE GENOMIC DNA]</scope>
    <source>
        <strain evidence="3 4">PCRF</strain>
    </source>
</reference>
<sequence>MIGIAASLDMNGSNPMLPMWYDLVWTGLMLVSFVVFIALVVDIVRLPATVTETVALILLVLLAPVVGWVVYFVLRPRITVRRKAQGDSAQEQLRAGGRGSVS</sequence>
<proteinExistence type="predicted"/>
<gene>
    <name evidence="3" type="ORF">V5S96_10695</name>
</gene>